<dbReference type="AlphaFoldDB" id="A0A931IFL9"/>
<proteinExistence type="predicted"/>
<dbReference type="InterPro" id="IPR036086">
    <property type="entry name" value="ParB/Sulfiredoxin_sf"/>
</dbReference>
<evidence type="ECO:0000259" key="1">
    <source>
        <dbReference type="SMART" id="SM00470"/>
    </source>
</evidence>
<evidence type="ECO:0000313" key="2">
    <source>
        <dbReference type="EMBL" id="MBH0778803.1"/>
    </source>
</evidence>
<dbReference type="SUPFAM" id="SSF110849">
    <property type="entry name" value="ParB/Sulfiredoxin"/>
    <property type="match status" value="1"/>
</dbReference>
<dbReference type="RefSeq" id="WP_196151098.1">
    <property type="nucleotide sequence ID" value="NZ_JADMLG010000008.1"/>
</dbReference>
<dbReference type="Gene3D" id="3.90.1530.10">
    <property type="entry name" value="Conserved hypothetical protein from pyrococcus furiosus pfu- 392566-001, ParB domain"/>
    <property type="match status" value="1"/>
</dbReference>
<gene>
    <name evidence="2" type="ORF">IT779_21205</name>
</gene>
<name>A0A931IFL9_9NOCA</name>
<feature type="domain" description="ParB-like N-terminal" evidence="1">
    <location>
        <begin position="2"/>
        <end position="85"/>
    </location>
</feature>
<sequence>MTEVAVKDLTQYPGNARRGDVPLIAESLKANGQYRPIVVQKSTGYVLAGNHTLQAAASLGWKQIDVHYVDVDDETARRIVLADNRTGDKGGYDVADLLALLEELPDLEGTGYTDADLADLVAAADAVGDGDDDNEPAPPSAVISYNLIFDDEDQQETWFEFLKWLKRTYSDKDTIADRLTEYLEATAGDRA</sequence>
<dbReference type="EMBL" id="JADMLG010000008">
    <property type="protein sequence ID" value="MBH0778803.1"/>
    <property type="molecule type" value="Genomic_DNA"/>
</dbReference>
<reference evidence="2" key="1">
    <citation type="submission" date="2020-11" db="EMBL/GenBank/DDBJ databases">
        <title>Nocardia NEAU-351.nov., a novel actinomycete isolated from the cow dung.</title>
        <authorList>
            <person name="Zhang X."/>
        </authorList>
    </citation>
    <scope>NUCLEOTIDE SEQUENCE</scope>
    <source>
        <strain evidence="2">NEAU-351</strain>
    </source>
</reference>
<dbReference type="Proteomes" id="UP000655751">
    <property type="component" value="Unassembled WGS sequence"/>
</dbReference>
<evidence type="ECO:0000313" key="3">
    <source>
        <dbReference type="Proteomes" id="UP000655751"/>
    </source>
</evidence>
<organism evidence="2 3">
    <name type="scientific">Nocardia bovistercoris</name>
    <dbReference type="NCBI Taxonomy" id="2785916"/>
    <lineage>
        <taxon>Bacteria</taxon>
        <taxon>Bacillati</taxon>
        <taxon>Actinomycetota</taxon>
        <taxon>Actinomycetes</taxon>
        <taxon>Mycobacteriales</taxon>
        <taxon>Nocardiaceae</taxon>
        <taxon>Nocardia</taxon>
    </lineage>
</organism>
<dbReference type="SMART" id="SM00470">
    <property type="entry name" value="ParB"/>
    <property type="match status" value="1"/>
</dbReference>
<protein>
    <submittedName>
        <fullName evidence="2">ParB N-terminal domain-containing protein</fullName>
    </submittedName>
</protein>
<keyword evidence="3" id="KW-1185">Reference proteome</keyword>
<comment type="caution">
    <text evidence="2">The sequence shown here is derived from an EMBL/GenBank/DDBJ whole genome shotgun (WGS) entry which is preliminary data.</text>
</comment>
<dbReference type="InterPro" id="IPR003115">
    <property type="entry name" value="ParB_N"/>
</dbReference>
<dbReference type="Pfam" id="PF02195">
    <property type="entry name" value="ParB_N"/>
    <property type="match status" value="1"/>
</dbReference>
<accession>A0A931IFL9</accession>